<gene>
    <name evidence="3" type="ORF">GCM10011514_17440</name>
</gene>
<dbReference type="EMBL" id="BMKK01000003">
    <property type="protein sequence ID" value="GGD53787.1"/>
    <property type="molecule type" value="Genomic_DNA"/>
</dbReference>
<reference evidence="3" key="1">
    <citation type="journal article" date="2014" name="Int. J. Syst. Evol. Microbiol.">
        <title>Complete genome sequence of Corynebacterium casei LMG S-19264T (=DSM 44701T), isolated from a smear-ripened cheese.</title>
        <authorList>
            <consortium name="US DOE Joint Genome Institute (JGI-PGF)"/>
            <person name="Walter F."/>
            <person name="Albersmeier A."/>
            <person name="Kalinowski J."/>
            <person name="Ruckert C."/>
        </authorList>
    </citation>
    <scope>NUCLEOTIDE SEQUENCE</scope>
    <source>
        <strain evidence="3">CGMCC 1.15958</strain>
    </source>
</reference>
<sequence length="203" mass="23192">MKKVALIIFLLSINFSVFSQLANNNLPEEDYWETQLTPMVEVNDMLRHIYSDPFKEDYINFIPAGYPLNKEVNINSFYGFRNHPVHKVSLFHRGIDLKGATGEKAIATGDGDVIDVGFKVDLGNYIKIKHCYGFESIYGHLNKISVKKGQHVKRMQVIGEVGATGTVTGPHLHYTLKKNNQYIDPFDFLFMDFERGKISMLNK</sequence>
<dbReference type="Proteomes" id="UP000609064">
    <property type="component" value="Unassembled WGS sequence"/>
</dbReference>
<dbReference type="InterPro" id="IPR011055">
    <property type="entry name" value="Dup_hybrid_motif"/>
</dbReference>
<dbReference type="RefSeq" id="WP_188765677.1">
    <property type="nucleotide sequence ID" value="NZ_BMKK01000003.1"/>
</dbReference>
<proteinExistence type="predicted"/>
<evidence type="ECO:0000259" key="2">
    <source>
        <dbReference type="Pfam" id="PF01551"/>
    </source>
</evidence>
<dbReference type="CDD" id="cd12797">
    <property type="entry name" value="M23_peptidase"/>
    <property type="match status" value="1"/>
</dbReference>
<name>A0A916YP26_9BACT</name>
<protein>
    <recommendedName>
        <fullName evidence="2">M23ase beta-sheet core domain-containing protein</fullName>
    </recommendedName>
</protein>
<keyword evidence="4" id="KW-1185">Reference proteome</keyword>
<dbReference type="Gene3D" id="2.70.70.10">
    <property type="entry name" value="Glucose Permease (Domain IIA)"/>
    <property type="match status" value="1"/>
</dbReference>
<dbReference type="PANTHER" id="PTHR21666:SF270">
    <property type="entry name" value="MUREIN HYDROLASE ACTIVATOR ENVC"/>
    <property type="match status" value="1"/>
</dbReference>
<feature type="chain" id="PRO_5037184254" description="M23ase beta-sheet core domain-containing protein" evidence="1">
    <location>
        <begin position="22"/>
        <end position="203"/>
    </location>
</feature>
<organism evidence="3 4">
    <name type="scientific">Emticicia aquatilis</name>
    <dbReference type="NCBI Taxonomy" id="1537369"/>
    <lineage>
        <taxon>Bacteria</taxon>
        <taxon>Pseudomonadati</taxon>
        <taxon>Bacteroidota</taxon>
        <taxon>Cytophagia</taxon>
        <taxon>Cytophagales</taxon>
        <taxon>Leadbetterellaceae</taxon>
        <taxon>Emticicia</taxon>
    </lineage>
</organism>
<dbReference type="InterPro" id="IPR016047">
    <property type="entry name" value="M23ase_b-sheet_dom"/>
</dbReference>
<dbReference type="GO" id="GO:0004222">
    <property type="term" value="F:metalloendopeptidase activity"/>
    <property type="evidence" value="ECO:0007669"/>
    <property type="project" value="TreeGrafter"/>
</dbReference>
<reference evidence="3" key="2">
    <citation type="submission" date="2020-09" db="EMBL/GenBank/DDBJ databases">
        <authorList>
            <person name="Sun Q."/>
            <person name="Zhou Y."/>
        </authorList>
    </citation>
    <scope>NUCLEOTIDE SEQUENCE</scope>
    <source>
        <strain evidence="3">CGMCC 1.15958</strain>
    </source>
</reference>
<accession>A0A916YP26</accession>
<feature type="signal peptide" evidence="1">
    <location>
        <begin position="1"/>
        <end position="21"/>
    </location>
</feature>
<keyword evidence="1" id="KW-0732">Signal</keyword>
<dbReference type="AlphaFoldDB" id="A0A916YP26"/>
<evidence type="ECO:0000313" key="3">
    <source>
        <dbReference type="EMBL" id="GGD53787.1"/>
    </source>
</evidence>
<comment type="caution">
    <text evidence="3">The sequence shown here is derived from an EMBL/GenBank/DDBJ whole genome shotgun (WGS) entry which is preliminary data.</text>
</comment>
<dbReference type="SUPFAM" id="SSF51261">
    <property type="entry name" value="Duplicated hybrid motif"/>
    <property type="match status" value="1"/>
</dbReference>
<dbReference type="Pfam" id="PF01551">
    <property type="entry name" value="Peptidase_M23"/>
    <property type="match status" value="1"/>
</dbReference>
<dbReference type="InterPro" id="IPR050570">
    <property type="entry name" value="Cell_wall_metabolism_enzyme"/>
</dbReference>
<evidence type="ECO:0000256" key="1">
    <source>
        <dbReference type="SAM" id="SignalP"/>
    </source>
</evidence>
<dbReference type="PANTHER" id="PTHR21666">
    <property type="entry name" value="PEPTIDASE-RELATED"/>
    <property type="match status" value="1"/>
</dbReference>
<feature type="domain" description="M23ase beta-sheet core" evidence="2">
    <location>
        <begin position="91"/>
        <end position="185"/>
    </location>
</feature>
<evidence type="ECO:0000313" key="4">
    <source>
        <dbReference type="Proteomes" id="UP000609064"/>
    </source>
</evidence>